<organism evidence="1 2">
    <name type="scientific">Thelohanellus kitauei</name>
    <name type="common">Myxosporean</name>
    <dbReference type="NCBI Taxonomy" id="669202"/>
    <lineage>
        <taxon>Eukaryota</taxon>
        <taxon>Metazoa</taxon>
        <taxon>Cnidaria</taxon>
        <taxon>Myxozoa</taxon>
        <taxon>Myxosporea</taxon>
        <taxon>Bivalvulida</taxon>
        <taxon>Platysporina</taxon>
        <taxon>Myxobolidae</taxon>
        <taxon>Thelohanellus</taxon>
    </lineage>
</organism>
<evidence type="ECO:0000313" key="2">
    <source>
        <dbReference type="Proteomes" id="UP000031668"/>
    </source>
</evidence>
<name>A0A0C2N8S2_THEKT</name>
<sequence length="223" mass="25290">MRDLFGANVGSTHFKQYRTTFRAYLRQTVVTRRLSSSWLDGIDVEFGLRVPNQAESLLECVNTLKDLSVVCGFGDTAVDGIRDQFVRTLPDTEMQRRLSDVFHQMMQLWTISKITEATLKSKKNNTSTSNEKESVNKLRETLNALEKIDNPTFESYYSVVLCTMEGLEIPTDNYTLEVSINGVLVQMLLDTVATVSSAGDVLWDTTTRTDKPTKLISVIWRFP</sequence>
<dbReference type="EMBL" id="JWZT01002093">
    <property type="protein sequence ID" value="KII70317.1"/>
    <property type="molecule type" value="Genomic_DNA"/>
</dbReference>
<proteinExistence type="predicted"/>
<accession>A0A0C2N8S2</accession>
<dbReference type="Proteomes" id="UP000031668">
    <property type="component" value="Unassembled WGS sequence"/>
</dbReference>
<reference evidence="1 2" key="1">
    <citation type="journal article" date="2014" name="Genome Biol. Evol.">
        <title>The genome of the myxosporean Thelohanellus kitauei shows adaptations to nutrient acquisition within its fish host.</title>
        <authorList>
            <person name="Yang Y."/>
            <person name="Xiong J."/>
            <person name="Zhou Z."/>
            <person name="Huo F."/>
            <person name="Miao W."/>
            <person name="Ran C."/>
            <person name="Liu Y."/>
            <person name="Zhang J."/>
            <person name="Feng J."/>
            <person name="Wang M."/>
            <person name="Wang M."/>
            <person name="Wang L."/>
            <person name="Yao B."/>
        </authorList>
    </citation>
    <scope>NUCLEOTIDE SEQUENCE [LARGE SCALE GENOMIC DNA]</scope>
    <source>
        <strain evidence="1">Wuqing</strain>
    </source>
</reference>
<protein>
    <submittedName>
        <fullName evidence="1">Uncharacterized protein</fullName>
    </submittedName>
</protein>
<gene>
    <name evidence="1" type="ORF">RF11_09484</name>
</gene>
<dbReference type="AlphaFoldDB" id="A0A0C2N8S2"/>
<comment type="caution">
    <text evidence="1">The sequence shown here is derived from an EMBL/GenBank/DDBJ whole genome shotgun (WGS) entry which is preliminary data.</text>
</comment>
<keyword evidence="2" id="KW-1185">Reference proteome</keyword>
<evidence type="ECO:0000313" key="1">
    <source>
        <dbReference type="EMBL" id="KII70317.1"/>
    </source>
</evidence>